<feature type="domain" description="NAD-dependent epimerase/dehydratase" evidence="1">
    <location>
        <begin position="4"/>
        <end position="234"/>
    </location>
</feature>
<evidence type="ECO:0000313" key="2">
    <source>
        <dbReference type="EMBL" id="MBB5322551.1"/>
    </source>
</evidence>
<evidence type="ECO:0000259" key="1">
    <source>
        <dbReference type="Pfam" id="PF01370"/>
    </source>
</evidence>
<dbReference type="EMBL" id="JACHFE010000009">
    <property type="protein sequence ID" value="MBB5322551.1"/>
    <property type="molecule type" value="Genomic_DNA"/>
</dbReference>
<evidence type="ECO:0000313" key="3">
    <source>
        <dbReference type="Proteomes" id="UP000591735"/>
    </source>
</evidence>
<dbReference type="RefSeq" id="WP_183705857.1">
    <property type="nucleotide sequence ID" value="NZ_JACHFE010000009.1"/>
</dbReference>
<reference evidence="2 3" key="1">
    <citation type="submission" date="2020-08" db="EMBL/GenBank/DDBJ databases">
        <title>Genomic Encyclopedia of Type Strains, Phase IV (KMG-IV): sequencing the most valuable type-strain genomes for metagenomic binning, comparative biology and taxonomic classification.</title>
        <authorList>
            <person name="Goeker M."/>
        </authorList>
    </citation>
    <scope>NUCLEOTIDE SEQUENCE [LARGE SCALE GENOMIC DNA]</scope>
    <source>
        <strain evidence="2 3">DSM 22359</strain>
    </source>
</reference>
<keyword evidence="3" id="KW-1185">Reference proteome</keyword>
<gene>
    <name evidence="2" type="ORF">HNR38_003058</name>
</gene>
<protein>
    <submittedName>
        <fullName evidence="2">Nucleoside-diphosphate-sugar epimerase</fullName>
    </submittedName>
</protein>
<dbReference type="Pfam" id="PF01370">
    <property type="entry name" value="Epimerase"/>
    <property type="match status" value="1"/>
</dbReference>
<comment type="caution">
    <text evidence="2">The sequence shown here is derived from an EMBL/GenBank/DDBJ whole genome shotgun (WGS) entry which is preliminary data.</text>
</comment>
<dbReference type="Gene3D" id="3.40.50.720">
    <property type="entry name" value="NAD(P)-binding Rossmann-like Domain"/>
    <property type="match status" value="1"/>
</dbReference>
<name>A0A840UIK2_9GAMM</name>
<dbReference type="InterPro" id="IPR050177">
    <property type="entry name" value="Lipid_A_modif_metabolic_enz"/>
</dbReference>
<dbReference type="SUPFAM" id="SSF51735">
    <property type="entry name" value="NAD(P)-binding Rossmann-fold domains"/>
    <property type="match status" value="1"/>
</dbReference>
<proteinExistence type="predicted"/>
<organism evidence="2 3">
    <name type="scientific">Marinobacter oulmenensis</name>
    <dbReference type="NCBI Taxonomy" id="643747"/>
    <lineage>
        <taxon>Bacteria</taxon>
        <taxon>Pseudomonadati</taxon>
        <taxon>Pseudomonadota</taxon>
        <taxon>Gammaproteobacteria</taxon>
        <taxon>Pseudomonadales</taxon>
        <taxon>Marinobacteraceae</taxon>
        <taxon>Marinobacter</taxon>
    </lineage>
</organism>
<dbReference type="CDD" id="cd08946">
    <property type="entry name" value="SDR_e"/>
    <property type="match status" value="1"/>
</dbReference>
<dbReference type="InterPro" id="IPR036291">
    <property type="entry name" value="NAD(P)-bd_dom_sf"/>
</dbReference>
<sequence>MKRVLVTGAGGYIGSVLVPKLLENGFAVRAVDRFFFGIDVLTEAPHLEIIREDSRHLSEEHFRHVDAVIDLVAISNDPSGELYEAATWQINHAGRARTARLAREAGVDRYILPSSCSIYGFQSQTVDESSPTNPLTVYARANECAERDTLKLASDRFVVTVLRQATVFGFSPRMRFDLAINGMTYGAFANRRLPLMRDGTQYRPMVHVQDTTDLMLLLLGAAPRLINGEIFNVGSTDNTYQLGKLGKEIAATVSELIDAPVDVEWYGEPDCRSYQVSFGKVEKTLGWHARMNAAQGCREIVEKLSSGKLKSTDQTITLNWYQELSRWHQIIKDVEMYGGILDIDREGK</sequence>
<dbReference type="PANTHER" id="PTHR43245:SF23">
    <property type="entry name" value="NAD(P)-BINDING DOMAIN-CONTAINING PROTEIN"/>
    <property type="match status" value="1"/>
</dbReference>
<dbReference type="AlphaFoldDB" id="A0A840UIK2"/>
<dbReference type="InterPro" id="IPR001509">
    <property type="entry name" value="Epimerase_deHydtase"/>
</dbReference>
<accession>A0A840UIK2</accession>
<dbReference type="PANTHER" id="PTHR43245">
    <property type="entry name" value="BIFUNCTIONAL POLYMYXIN RESISTANCE PROTEIN ARNA"/>
    <property type="match status" value="1"/>
</dbReference>
<dbReference type="Proteomes" id="UP000591735">
    <property type="component" value="Unassembled WGS sequence"/>
</dbReference>